<dbReference type="PROSITE" id="PS00041">
    <property type="entry name" value="HTH_ARAC_FAMILY_1"/>
    <property type="match status" value="1"/>
</dbReference>
<reference evidence="6" key="1">
    <citation type="journal article" date="2019" name="Int. J. Syst. Evol. Microbiol.">
        <title>The Global Catalogue of Microorganisms (GCM) 10K type strain sequencing project: providing services to taxonomists for standard genome sequencing and annotation.</title>
        <authorList>
            <consortium name="The Broad Institute Genomics Platform"/>
            <consortium name="The Broad Institute Genome Sequencing Center for Infectious Disease"/>
            <person name="Wu L."/>
            <person name="Ma J."/>
        </authorList>
    </citation>
    <scope>NUCLEOTIDE SEQUENCE [LARGE SCALE GENOMIC DNA]</scope>
    <source>
        <strain evidence="6">CGMCC 4.7426</strain>
    </source>
</reference>
<organism evidence="5 6">
    <name type="scientific">Virgibacillus kekensis</name>
    <dbReference type="NCBI Taxonomy" id="202261"/>
    <lineage>
        <taxon>Bacteria</taxon>
        <taxon>Bacillati</taxon>
        <taxon>Bacillota</taxon>
        <taxon>Bacilli</taxon>
        <taxon>Bacillales</taxon>
        <taxon>Bacillaceae</taxon>
        <taxon>Virgibacillus</taxon>
    </lineage>
</organism>
<dbReference type="SMART" id="SM00342">
    <property type="entry name" value="HTH_ARAC"/>
    <property type="match status" value="1"/>
</dbReference>
<dbReference type="Gene3D" id="2.60.120.10">
    <property type="entry name" value="Jelly Rolls"/>
    <property type="match status" value="1"/>
</dbReference>
<accession>A0ABV9DPA7</accession>
<gene>
    <name evidence="5" type="ORF">ACFO3D_17785</name>
</gene>
<dbReference type="InterPro" id="IPR018060">
    <property type="entry name" value="HTH_AraC"/>
</dbReference>
<dbReference type="Pfam" id="PF12833">
    <property type="entry name" value="HTH_18"/>
    <property type="match status" value="1"/>
</dbReference>
<dbReference type="RefSeq" id="WP_390299341.1">
    <property type="nucleotide sequence ID" value="NZ_JBHSFU010000015.1"/>
</dbReference>
<keyword evidence="6" id="KW-1185">Reference proteome</keyword>
<dbReference type="PROSITE" id="PS01124">
    <property type="entry name" value="HTH_ARAC_FAMILY_2"/>
    <property type="match status" value="1"/>
</dbReference>
<evidence type="ECO:0000313" key="5">
    <source>
        <dbReference type="EMBL" id="MFC4560016.1"/>
    </source>
</evidence>
<keyword evidence="1" id="KW-0805">Transcription regulation</keyword>
<dbReference type="InterPro" id="IPR011051">
    <property type="entry name" value="RmlC_Cupin_sf"/>
</dbReference>
<evidence type="ECO:0000256" key="3">
    <source>
        <dbReference type="ARBA" id="ARBA00023163"/>
    </source>
</evidence>
<dbReference type="InterPro" id="IPR003313">
    <property type="entry name" value="AraC-bd"/>
</dbReference>
<dbReference type="InterPro" id="IPR014710">
    <property type="entry name" value="RmlC-like_jellyroll"/>
</dbReference>
<dbReference type="EMBL" id="JBHSFU010000015">
    <property type="protein sequence ID" value="MFC4560016.1"/>
    <property type="molecule type" value="Genomic_DNA"/>
</dbReference>
<name>A0ABV9DPA7_9BACI</name>
<sequence>MQIKNIAIDQNLKELTQHRTVALPVACYNTTINQHLHGYIPLHWHDEIQFVLIIEGEAIFQVNEERLVLKEGNGLFINSGCLHMVEDNDNSGCTYICLNASPHILLSQELFTTYVAPYIQATNLPYVFIDSNELWGKNIIDAILKVKQLIEQSPQYFEIDITMQLALIWKNLIFNGFQPEYIQTEMLKSQRMKQMLNWIHLNYGEKIRLENIASAGGLSRSECCRYFKHILKTTPINYVMEYRIQKSLVLLQQEESNVTEVAYQVGFNSTSYFIEKFRKSMNMTPLAYKKHKLSS</sequence>
<protein>
    <submittedName>
        <fullName evidence="5">Helix-turn-helix domain-containing protein</fullName>
    </submittedName>
</protein>
<dbReference type="SUPFAM" id="SSF51182">
    <property type="entry name" value="RmlC-like cupins"/>
    <property type="match status" value="1"/>
</dbReference>
<dbReference type="PANTHER" id="PTHR43280">
    <property type="entry name" value="ARAC-FAMILY TRANSCRIPTIONAL REGULATOR"/>
    <property type="match status" value="1"/>
</dbReference>
<evidence type="ECO:0000259" key="4">
    <source>
        <dbReference type="PROSITE" id="PS01124"/>
    </source>
</evidence>
<dbReference type="InterPro" id="IPR018062">
    <property type="entry name" value="HTH_AraC-typ_CS"/>
</dbReference>
<dbReference type="Proteomes" id="UP001595989">
    <property type="component" value="Unassembled WGS sequence"/>
</dbReference>
<evidence type="ECO:0000313" key="6">
    <source>
        <dbReference type="Proteomes" id="UP001595989"/>
    </source>
</evidence>
<dbReference type="PRINTS" id="PR00032">
    <property type="entry name" value="HTHARAC"/>
</dbReference>
<feature type="domain" description="HTH araC/xylS-type" evidence="4">
    <location>
        <begin position="193"/>
        <end position="291"/>
    </location>
</feature>
<evidence type="ECO:0000256" key="2">
    <source>
        <dbReference type="ARBA" id="ARBA00023125"/>
    </source>
</evidence>
<dbReference type="CDD" id="cd02208">
    <property type="entry name" value="cupin_RmlC-like"/>
    <property type="match status" value="1"/>
</dbReference>
<keyword evidence="2" id="KW-0238">DNA-binding</keyword>
<dbReference type="InterPro" id="IPR020449">
    <property type="entry name" value="Tscrpt_reg_AraC-type_HTH"/>
</dbReference>
<dbReference type="InterPro" id="IPR009057">
    <property type="entry name" value="Homeodomain-like_sf"/>
</dbReference>
<proteinExistence type="predicted"/>
<dbReference type="Pfam" id="PF02311">
    <property type="entry name" value="AraC_binding"/>
    <property type="match status" value="1"/>
</dbReference>
<dbReference type="SUPFAM" id="SSF46689">
    <property type="entry name" value="Homeodomain-like"/>
    <property type="match status" value="2"/>
</dbReference>
<comment type="caution">
    <text evidence="5">The sequence shown here is derived from an EMBL/GenBank/DDBJ whole genome shotgun (WGS) entry which is preliminary data.</text>
</comment>
<dbReference type="PANTHER" id="PTHR43280:SF28">
    <property type="entry name" value="HTH-TYPE TRANSCRIPTIONAL ACTIVATOR RHAS"/>
    <property type="match status" value="1"/>
</dbReference>
<dbReference type="Gene3D" id="1.10.10.60">
    <property type="entry name" value="Homeodomain-like"/>
    <property type="match status" value="2"/>
</dbReference>
<keyword evidence="3" id="KW-0804">Transcription</keyword>
<evidence type="ECO:0000256" key="1">
    <source>
        <dbReference type="ARBA" id="ARBA00023015"/>
    </source>
</evidence>